<sequence>MLKEMKKLQDDQEASIRYVQSTYDKQLHTIQETRREINLVLDTIEQKTLKEMKDTLTKLQAASKSDVEKRVRLQDELKQLRDAIQDISYKSKLELSFIATRKWEEKIKQSYIFLKKDSHQVKISITFQPNTKIVQYLSKLPGLGSIEHSTHMVMEQEDPNKVFTVQWKSVQNVRISSDSFQCSISAICVLLDGQILVVDSNNKKVKLLDQQYQVVSHCSMTGYPHDLCQTIPSEVAVTLNDHENYTHEVQFITVNNNMLVTGWKFQVLHTCYGIAHHQGDLYITAGTALYKYTMSGRQISKMYEDKLGPNTGKTQSGLI</sequence>
<dbReference type="Proteomes" id="UP000828390">
    <property type="component" value="Unassembled WGS sequence"/>
</dbReference>
<comment type="caution">
    <text evidence="1">The sequence shown here is derived from an EMBL/GenBank/DDBJ whole genome shotgun (WGS) entry which is preliminary data.</text>
</comment>
<reference evidence="1" key="1">
    <citation type="journal article" date="2019" name="bioRxiv">
        <title>The Genome of the Zebra Mussel, Dreissena polymorpha: A Resource for Invasive Species Research.</title>
        <authorList>
            <person name="McCartney M.A."/>
            <person name="Auch B."/>
            <person name="Kono T."/>
            <person name="Mallez S."/>
            <person name="Zhang Y."/>
            <person name="Obille A."/>
            <person name="Becker A."/>
            <person name="Abrahante J.E."/>
            <person name="Garbe J."/>
            <person name="Badalamenti J.P."/>
            <person name="Herman A."/>
            <person name="Mangelson H."/>
            <person name="Liachko I."/>
            <person name="Sullivan S."/>
            <person name="Sone E.D."/>
            <person name="Koren S."/>
            <person name="Silverstein K.A.T."/>
            <person name="Beckman K.B."/>
            <person name="Gohl D.M."/>
        </authorList>
    </citation>
    <scope>NUCLEOTIDE SEQUENCE</scope>
    <source>
        <strain evidence="1">Duluth1</strain>
        <tissue evidence="1">Whole animal</tissue>
    </source>
</reference>
<keyword evidence="2" id="KW-1185">Reference proteome</keyword>
<dbReference type="InterPro" id="IPR011042">
    <property type="entry name" value="6-blade_b-propeller_TolB-like"/>
</dbReference>
<proteinExistence type="predicted"/>
<organism evidence="1 2">
    <name type="scientific">Dreissena polymorpha</name>
    <name type="common">Zebra mussel</name>
    <name type="synonym">Mytilus polymorpha</name>
    <dbReference type="NCBI Taxonomy" id="45954"/>
    <lineage>
        <taxon>Eukaryota</taxon>
        <taxon>Metazoa</taxon>
        <taxon>Spiralia</taxon>
        <taxon>Lophotrochozoa</taxon>
        <taxon>Mollusca</taxon>
        <taxon>Bivalvia</taxon>
        <taxon>Autobranchia</taxon>
        <taxon>Heteroconchia</taxon>
        <taxon>Euheterodonta</taxon>
        <taxon>Imparidentia</taxon>
        <taxon>Neoheterodontei</taxon>
        <taxon>Myida</taxon>
        <taxon>Dreissenoidea</taxon>
        <taxon>Dreissenidae</taxon>
        <taxon>Dreissena</taxon>
    </lineage>
</organism>
<evidence type="ECO:0000313" key="2">
    <source>
        <dbReference type="Proteomes" id="UP000828390"/>
    </source>
</evidence>
<protein>
    <submittedName>
        <fullName evidence="1">Uncharacterized protein</fullName>
    </submittedName>
</protein>
<accession>A0A9D4KD96</accession>
<evidence type="ECO:0000313" key="1">
    <source>
        <dbReference type="EMBL" id="KAH3837725.1"/>
    </source>
</evidence>
<dbReference type="EMBL" id="JAIWYP010000004">
    <property type="protein sequence ID" value="KAH3837725.1"/>
    <property type="molecule type" value="Genomic_DNA"/>
</dbReference>
<name>A0A9D4KD96_DREPO</name>
<gene>
    <name evidence="1" type="ORF">DPMN_111126</name>
</gene>
<dbReference type="SUPFAM" id="SSF63829">
    <property type="entry name" value="Calcium-dependent phosphotriesterase"/>
    <property type="match status" value="1"/>
</dbReference>
<reference evidence="1" key="2">
    <citation type="submission" date="2020-11" db="EMBL/GenBank/DDBJ databases">
        <authorList>
            <person name="McCartney M.A."/>
            <person name="Auch B."/>
            <person name="Kono T."/>
            <person name="Mallez S."/>
            <person name="Becker A."/>
            <person name="Gohl D.M."/>
            <person name="Silverstein K.A.T."/>
            <person name="Koren S."/>
            <person name="Bechman K.B."/>
            <person name="Herman A."/>
            <person name="Abrahante J.E."/>
            <person name="Garbe J."/>
        </authorList>
    </citation>
    <scope>NUCLEOTIDE SEQUENCE</scope>
    <source>
        <strain evidence="1">Duluth1</strain>
        <tissue evidence="1">Whole animal</tissue>
    </source>
</reference>
<dbReference type="AlphaFoldDB" id="A0A9D4KD96"/>
<dbReference type="Gene3D" id="2.120.10.30">
    <property type="entry name" value="TolB, C-terminal domain"/>
    <property type="match status" value="1"/>
</dbReference>